<evidence type="ECO:0000313" key="7">
    <source>
        <dbReference type="Proteomes" id="UP000315388"/>
    </source>
</evidence>
<protein>
    <submittedName>
        <fullName evidence="6">LLM class flavin-dependent oxidoreductase</fullName>
    </submittedName>
</protein>
<dbReference type="PANTHER" id="PTHR42847">
    <property type="entry name" value="ALKANESULFONATE MONOOXYGENASE"/>
    <property type="match status" value="1"/>
</dbReference>
<evidence type="ECO:0000256" key="2">
    <source>
        <dbReference type="ARBA" id="ARBA00022643"/>
    </source>
</evidence>
<proteinExistence type="predicted"/>
<keyword evidence="1" id="KW-0285">Flavoprotein</keyword>
<evidence type="ECO:0000313" key="6">
    <source>
        <dbReference type="EMBL" id="TPF73886.1"/>
    </source>
</evidence>
<dbReference type="Gene3D" id="3.20.20.30">
    <property type="entry name" value="Luciferase-like domain"/>
    <property type="match status" value="1"/>
</dbReference>
<dbReference type="InterPro" id="IPR050172">
    <property type="entry name" value="SsuD_RutA_monooxygenase"/>
</dbReference>
<dbReference type="CDD" id="cd01094">
    <property type="entry name" value="Alkanesulfonate_monoxygenase"/>
    <property type="match status" value="1"/>
</dbReference>
<dbReference type="EMBL" id="VEWJ01000028">
    <property type="protein sequence ID" value="TPF73886.1"/>
    <property type="molecule type" value="Genomic_DNA"/>
</dbReference>
<comment type="caution">
    <text evidence="6">The sequence shown here is derived from an EMBL/GenBank/DDBJ whole genome shotgun (WGS) entry which is preliminary data.</text>
</comment>
<organism evidence="6 7">
    <name type="scientific">Brucella gallinifaecis</name>
    <dbReference type="NCBI Taxonomy" id="215590"/>
    <lineage>
        <taxon>Bacteria</taxon>
        <taxon>Pseudomonadati</taxon>
        <taxon>Pseudomonadota</taxon>
        <taxon>Alphaproteobacteria</taxon>
        <taxon>Hyphomicrobiales</taxon>
        <taxon>Brucellaceae</taxon>
        <taxon>Brucella/Ochrobactrum group</taxon>
        <taxon>Brucella</taxon>
    </lineage>
</organism>
<accession>A0A502BKJ0</accession>
<evidence type="ECO:0000259" key="5">
    <source>
        <dbReference type="Pfam" id="PF00296"/>
    </source>
</evidence>
<keyword evidence="7" id="KW-1185">Reference proteome</keyword>
<dbReference type="GO" id="GO:0008726">
    <property type="term" value="F:alkanesulfonate monooxygenase activity"/>
    <property type="evidence" value="ECO:0007669"/>
    <property type="project" value="TreeGrafter"/>
</dbReference>
<dbReference type="PANTHER" id="PTHR42847:SF9">
    <property type="entry name" value="BLL6451 PROTEIN"/>
    <property type="match status" value="1"/>
</dbReference>
<gene>
    <name evidence="6" type="ORF">FHY56_17485</name>
</gene>
<reference evidence="6 7" key="1">
    <citation type="journal article" date="2003" name="Int. J. Syst. Evol. Microbiol.">
        <title>Towards a standardized format for the description of a novel species (of an established genus): Ochrobactrum gallinifaecis sp. nov.</title>
        <authorList>
            <person name="Kampfer P."/>
            <person name="Buczolits S."/>
            <person name="Albrecht A."/>
            <person name="Busse H.J."/>
            <person name="Stackebrandt E."/>
        </authorList>
    </citation>
    <scope>NUCLEOTIDE SEQUENCE [LARGE SCALE GENOMIC DNA]</scope>
    <source>
        <strain evidence="6 7">ISO 196</strain>
    </source>
</reference>
<sequence length="374" mass="40801">MGVSVEIIGYVPHTRATESSGLWWSSDFDIDYIEDTALAHEEAGFDSVLVGMHSWSPDPWMIASHILRITKKLKVLVAHRPGPVQPTLAARQAITLDRLAGGGRLGLHIITGAPGGELQRDGDTLADDLRYERTAEYIDVLRKVWTADQPFDHAGKYYSVKQGFSSVRPLAQPAISFAGSSAGALAAGPGRTDYYMVWGEPLAASKATFDGLHGLAAERGRPLTISVSLRAIIAENEDKAWKKAEEIYNRAAAELATVGRAEGNLKQMEQKADSVGAIKLDAIARQGDVQDERLWLGFTRLIGRGGSTATLVGTLDQVTDSYLRYYQLGASAFYLRGWEIAADAREYGRELIPALRNKITDYEANKNAAHQATE</sequence>
<evidence type="ECO:0000256" key="1">
    <source>
        <dbReference type="ARBA" id="ARBA00022630"/>
    </source>
</evidence>
<dbReference type="InterPro" id="IPR011251">
    <property type="entry name" value="Luciferase-like_dom"/>
</dbReference>
<dbReference type="AlphaFoldDB" id="A0A502BKJ0"/>
<keyword evidence="3" id="KW-0560">Oxidoreductase</keyword>
<keyword evidence="4" id="KW-0503">Monooxygenase</keyword>
<dbReference type="SUPFAM" id="SSF51679">
    <property type="entry name" value="Bacterial luciferase-like"/>
    <property type="match status" value="1"/>
</dbReference>
<dbReference type="InterPro" id="IPR036661">
    <property type="entry name" value="Luciferase-like_sf"/>
</dbReference>
<dbReference type="Pfam" id="PF00296">
    <property type="entry name" value="Bac_luciferase"/>
    <property type="match status" value="1"/>
</dbReference>
<keyword evidence="2" id="KW-0288">FMN</keyword>
<evidence type="ECO:0000256" key="4">
    <source>
        <dbReference type="ARBA" id="ARBA00023033"/>
    </source>
</evidence>
<dbReference type="GO" id="GO:0046306">
    <property type="term" value="P:alkanesulfonate catabolic process"/>
    <property type="evidence" value="ECO:0007669"/>
    <property type="project" value="TreeGrafter"/>
</dbReference>
<name>A0A502BKJ0_9HYPH</name>
<feature type="domain" description="Luciferase-like" evidence="5">
    <location>
        <begin position="22"/>
        <end position="331"/>
    </location>
</feature>
<evidence type="ECO:0000256" key="3">
    <source>
        <dbReference type="ARBA" id="ARBA00023002"/>
    </source>
</evidence>
<dbReference type="Proteomes" id="UP000315388">
    <property type="component" value="Unassembled WGS sequence"/>
</dbReference>